<dbReference type="EMBL" id="CP003001">
    <property type="protein sequence ID" value="AEM72761.1"/>
    <property type="molecule type" value="Genomic_DNA"/>
</dbReference>
<evidence type="ECO:0000313" key="2">
    <source>
        <dbReference type="Proteomes" id="UP000009257"/>
    </source>
</evidence>
<proteinExistence type="predicted"/>
<reference evidence="1 2" key="1">
    <citation type="submission" date="2011-08" db="EMBL/GenBank/DDBJ databases">
        <title>Complete sequence of Caldicellulosiruptor lactoaceticus 6A.</title>
        <authorList>
            <consortium name="US DOE Joint Genome Institute"/>
            <person name="Lucas S."/>
            <person name="Han J."/>
            <person name="Lapidus A."/>
            <person name="Cheng J.-F."/>
            <person name="Goodwin L."/>
            <person name="Pitluck S."/>
            <person name="Peters L."/>
            <person name="Davenport K."/>
            <person name="Detter J.C."/>
            <person name="Han C."/>
            <person name="Tapia R."/>
            <person name="Land M."/>
            <person name="Hauser L."/>
            <person name="Kyrpides N."/>
            <person name="Ivanova N."/>
            <person name="Ovchinnikova G."/>
            <person name="Pagani I."/>
            <person name="Blumer-Schuette S.E."/>
            <person name="Kelly R.M."/>
            <person name="Woyke T."/>
        </authorList>
    </citation>
    <scope>NUCLEOTIDE SEQUENCE [LARGE SCALE GENOMIC DNA]</scope>
    <source>
        <strain evidence="1 2">6A</strain>
    </source>
</reference>
<dbReference type="KEGG" id="clc:Calla_0067"/>
<dbReference type="Proteomes" id="UP000009257">
    <property type="component" value="Chromosome"/>
</dbReference>
<dbReference type="HOGENOM" id="CLU_1913198_0_0_9"/>
<dbReference type="RefSeq" id="WP_014041764.1">
    <property type="nucleotide sequence ID" value="NC_015949.1"/>
</dbReference>
<organism evidence="1 2">
    <name type="scientific">Caldicellulosiruptor acetigenus 6A</name>
    <dbReference type="NCBI Taxonomy" id="632516"/>
    <lineage>
        <taxon>Bacteria</taxon>
        <taxon>Bacillati</taxon>
        <taxon>Bacillota</taxon>
        <taxon>Bacillota incertae sedis</taxon>
        <taxon>Caldicellulosiruptorales</taxon>
        <taxon>Caldicellulosiruptoraceae</taxon>
        <taxon>Caldicellulosiruptor</taxon>
    </lineage>
</organism>
<name>G2PV70_9FIRM</name>
<gene>
    <name evidence="1" type="ORF">Calla_0067</name>
</gene>
<sequence>MKEELVLVRNETFKDFPIGNFPFDPHHSAMVEYHCYIPEGYRGNWYDPVVYHGWNGSGPTWIVTEEDGKKFMEQTRMLATLKNLWPMLVTGDEFWQDYLVEAQDSTQKTRDWYPSIGISPFLYFKFIHTTHG</sequence>
<evidence type="ECO:0000313" key="1">
    <source>
        <dbReference type="EMBL" id="AEM72761.1"/>
    </source>
</evidence>
<accession>G2PV70</accession>
<protein>
    <submittedName>
        <fullName evidence="1">Uncharacterized protein</fullName>
    </submittedName>
</protein>
<dbReference type="AlphaFoldDB" id="G2PV70"/>